<protein>
    <submittedName>
        <fullName evidence="1">Uncharacterized protein</fullName>
    </submittedName>
</protein>
<sequence length="104" mass="11861">MGEVLTATLEVVGDGPSTILNLLDEPLDVEEISQLWGDIGADALHMCHPNPLAAIRRRTPPENDRPACVNQLVLLLLALARTHLSLRRHRRNHDHRHHHQYRHQ</sequence>
<keyword evidence="2" id="KW-1185">Reference proteome</keyword>
<accession>A0AA88CZR1</accession>
<organism evidence="1 2">
    <name type="scientific">Ficus carica</name>
    <name type="common">Common fig</name>
    <dbReference type="NCBI Taxonomy" id="3494"/>
    <lineage>
        <taxon>Eukaryota</taxon>
        <taxon>Viridiplantae</taxon>
        <taxon>Streptophyta</taxon>
        <taxon>Embryophyta</taxon>
        <taxon>Tracheophyta</taxon>
        <taxon>Spermatophyta</taxon>
        <taxon>Magnoliopsida</taxon>
        <taxon>eudicotyledons</taxon>
        <taxon>Gunneridae</taxon>
        <taxon>Pentapetalae</taxon>
        <taxon>rosids</taxon>
        <taxon>fabids</taxon>
        <taxon>Rosales</taxon>
        <taxon>Moraceae</taxon>
        <taxon>Ficeae</taxon>
        <taxon>Ficus</taxon>
    </lineage>
</organism>
<evidence type="ECO:0000313" key="1">
    <source>
        <dbReference type="EMBL" id="GMN41093.1"/>
    </source>
</evidence>
<dbReference type="Proteomes" id="UP001187192">
    <property type="component" value="Unassembled WGS sequence"/>
</dbReference>
<comment type="caution">
    <text evidence="1">The sequence shown here is derived from an EMBL/GenBank/DDBJ whole genome shotgun (WGS) entry which is preliminary data.</text>
</comment>
<dbReference type="AlphaFoldDB" id="A0AA88CZR1"/>
<dbReference type="EMBL" id="BTGU01000012">
    <property type="protein sequence ID" value="GMN41093.1"/>
    <property type="molecule type" value="Genomic_DNA"/>
</dbReference>
<name>A0AA88CZR1_FICCA</name>
<reference evidence="1" key="1">
    <citation type="submission" date="2023-07" db="EMBL/GenBank/DDBJ databases">
        <title>draft genome sequence of fig (Ficus carica).</title>
        <authorList>
            <person name="Takahashi T."/>
            <person name="Nishimura K."/>
        </authorList>
    </citation>
    <scope>NUCLEOTIDE SEQUENCE</scope>
</reference>
<gene>
    <name evidence="1" type="ORF">TIFTF001_010327</name>
</gene>
<evidence type="ECO:0000313" key="2">
    <source>
        <dbReference type="Proteomes" id="UP001187192"/>
    </source>
</evidence>
<proteinExistence type="predicted"/>